<dbReference type="EMBL" id="UINC01149407">
    <property type="protein sequence ID" value="SVD41864.1"/>
    <property type="molecule type" value="Genomic_DNA"/>
</dbReference>
<accession>A0A382V5U3</accession>
<reference evidence="1" key="1">
    <citation type="submission" date="2018-05" db="EMBL/GenBank/DDBJ databases">
        <authorList>
            <person name="Lanie J.A."/>
            <person name="Ng W.-L."/>
            <person name="Kazmierczak K.M."/>
            <person name="Andrzejewski T.M."/>
            <person name="Davidsen T.M."/>
            <person name="Wayne K.J."/>
            <person name="Tettelin H."/>
            <person name="Glass J.I."/>
            <person name="Rusch D."/>
            <person name="Podicherti R."/>
            <person name="Tsui H.-C.T."/>
            <person name="Winkler M.E."/>
        </authorList>
    </citation>
    <scope>NUCLEOTIDE SEQUENCE</scope>
</reference>
<proteinExistence type="predicted"/>
<protein>
    <recommendedName>
        <fullName evidence="2">YtkA-like domain-containing protein</fullName>
    </recommendedName>
</protein>
<dbReference type="AlphaFoldDB" id="A0A382V5U3"/>
<gene>
    <name evidence="1" type="ORF">METZ01_LOCUS394718</name>
</gene>
<organism evidence="1">
    <name type="scientific">marine metagenome</name>
    <dbReference type="NCBI Taxonomy" id="408172"/>
    <lineage>
        <taxon>unclassified sequences</taxon>
        <taxon>metagenomes</taxon>
        <taxon>ecological metagenomes</taxon>
    </lineage>
</organism>
<feature type="non-terminal residue" evidence="1">
    <location>
        <position position="215"/>
    </location>
</feature>
<evidence type="ECO:0008006" key="2">
    <source>
        <dbReference type="Google" id="ProtNLM"/>
    </source>
</evidence>
<evidence type="ECO:0000313" key="1">
    <source>
        <dbReference type="EMBL" id="SVD41864.1"/>
    </source>
</evidence>
<name>A0A382V5U3_9ZZZZ</name>
<sequence length="215" mass="22739">MTSLMEAYLAFGSRPMVFRLISLTMVIVVAACSGSGSISTGGAPAAVATPSEPPSLNGVVAGSEILVGDKRLPFSLFDFYGSLVEGADVEVEIYKLHQNGSLIPVGSADVSFQEIHGIERNHQHADGSNHGHQEVRGVYIIEGMSFTEAGIWEAHLSVSGPNVNGTERAKLTFQVKEQSATFAIGDTPPPSLNFTARDVSDLEEITTLKPVVPGL</sequence>